<gene>
    <name evidence="2" type="ORF">BK123_15045</name>
</gene>
<evidence type="ECO:0008006" key="4">
    <source>
        <dbReference type="Google" id="ProtNLM"/>
    </source>
</evidence>
<dbReference type="AlphaFoldDB" id="A0A1R1B086"/>
<dbReference type="RefSeq" id="WP_076323221.1">
    <property type="nucleotide sequence ID" value="NZ_MRTF01000005.1"/>
</dbReference>
<feature type="transmembrane region" description="Helical" evidence="1">
    <location>
        <begin position="86"/>
        <end position="103"/>
    </location>
</feature>
<dbReference type="STRING" id="1401.BK123_15045"/>
<protein>
    <recommendedName>
        <fullName evidence="4">DUF2512 family protein</fullName>
    </recommendedName>
</protein>
<evidence type="ECO:0000313" key="3">
    <source>
        <dbReference type="Proteomes" id="UP000187074"/>
    </source>
</evidence>
<sequence>MKLLVKLLVHGVLITALLVALTDASFTGAILTALGIGIVAYLVGDLFILPRTSNMMATIADAGLVFVMLWIIGGVANWTLDFSEVLLIAVLAGSFEYLYHMWVRGEHLFEKRRRAS</sequence>
<dbReference type="EMBL" id="MRTF01000005">
    <property type="protein sequence ID" value="OME91958.1"/>
    <property type="molecule type" value="Genomic_DNA"/>
</dbReference>
<proteinExistence type="predicted"/>
<feature type="transmembrane region" description="Helical" evidence="1">
    <location>
        <begin position="62"/>
        <end position="80"/>
    </location>
</feature>
<evidence type="ECO:0000313" key="2">
    <source>
        <dbReference type="EMBL" id="OME91958.1"/>
    </source>
</evidence>
<keyword evidence="1" id="KW-0472">Membrane</keyword>
<feature type="transmembrane region" description="Helical" evidence="1">
    <location>
        <begin position="32"/>
        <end position="50"/>
    </location>
</feature>
<dbReference type="Proteomes" id="UP000187074">
    <property type="component" value="Unassembled WGS sequence"/>
</dbReference>
<organism evidence="2 3">
    <name type="scientific">Paenibacillus lautus</name>
    <name type="common">Bacillus lautus</name>
    <dbReference type="NCBI Taxonomy" id="1401"/>
    <lineage>
        <taxon>Bacteria</taxon>
        <taxon>Bacillati</taxon>
        <taxon>Bacillota</taxon>
        <taxon>Bacilli</taxon>
        <taxon>Bacillales</taxon>
        <taxon>Paenibacillaceae</taxon>
        <taxon>Paenibacillus</taxon>
    </lineage>
</organism>
<evidence type="ECO:0000256" key="1">
    <source>
        <dbReference type="SAM" id="Phobius"/>
    </source>
</evidence>
<dbReference type="OrthoDB" id="2111682at2"/>
<dbReference type="InterPro" id="IPR019649">
    <property type="entry name" value="DUF2512"/>
</dbReference>
<accession>A0A1R1B086</accession>
<reference evidence="2 3" key="1">
    <citation type="submission" date="2016-11" db="EMBL/GenBank/DDBJ databases">
        <title>Paenibacillus species isolates.</title>
        <authorList>
            <person name="Beno S.M."/>
        </authorList>
    </citation>
    <scope>NUCLEOTIDE SEQUENCE [LARGE SCALE GENOMIC DNA]</scope>
    <source>
        <strain evidence="2 3">FSL F4-0100</strain>
    </source>
</reference>
<comment type="caution">
    <text evidence="2">The sequence shown here is derived from an EMBL/GenBank/DDBJ whole genome shotgun (WGS) entry which is preliminary data.</text>
</comment>
<keyword evidence="1" id="KW-0812">Transmembrane</keyword>
<dbReference type="Pfam" id="PF10710">
    <property type="entry name" value="DUF2512"/>
    <property type="match status" value="1"/>
</dbReference>
<keyword evidence="1" id="KW-1133">Transmembrane helix</keyword>
<name>A0A1R1B086_PAELA</name>